<accession>Q240J0</accession>
<dbReference type="RefSeq" id="XP_001022463.1">
    <property type="nucleotide sequence ID" value="XM_001022463.1"/>
</dbReference>
<feature type="transmembrane region" description="Helical" evidence="2">
    <location>
        <begin position="26"/>
        <end position="50"/>
    </location>
</feature>
<dbReference type="EMBL" id="GG662546">
    <property type="protein sequence ID" value="EAS02218.1"/>
    <property type="molecule type" value="Genomic_DNA"/>
</dbReference>
<evidence type="ECO:0000313" key="4">
    <source>
        <dbReference type="Proteomes" id="UP000009168"/>
    </source>
</evidence>
<dbReference type="GeneID" id="7828054"/>
<evidence type="ECO:0000256" key="1">
    <source>
        <dbReference type="SAM" id="MobiDB-lite"/>
    </source>
</evidence>
<keyword evidence="4" id="KW-1185">Reference proteome</keyword>
<dbReference type="KEGG" id="tet:TTHERM_00991570"/>
<feature type="transmembrane region" description="Helical" evidence="2">
    <location>
        <begin position="310"/>
        <end position="331"/>
    </location>
</feature>
<dbReference type="OrthoDB" id="10661205at2759"/>
<proteinExistence type="predicted"/>
<feature type="compositionally biased region" description="Basic and acidic residues" evidence="1">
    <location>
        <begin position="336"/>
        <end position="345"/>
    </location>
</feature>
<reference evidence="4" key="1">
    <citation type="journal article" date="2006" name="PLoS Biol.">
        <title>Macronuclear genome sequence of the ciliate Tetrahymena thermophila, a model eukaryote.</title>
        <authorList>
            <person name="Eisen J.A."/>
            <person name="Coyne R.S."/>
            <person name="Wu M."/>
            <person name="Wu D."/>
            <person name="Thiagarajan M."/>
            <person name="Wortman J.R."/>
            <person name="Badger J.H."/>
            <person name="Ren Q."/>
            <person name="Amedeo P."/>
            <person name="Jones K.M."/>
            <person name="Tallon L.J."/>
            <person name="Delcher A.L."/>
            <person name="Salzberg S.L."/>
            <person name="Silva J.C."/>
            <person name="Haas B.J."/>
            <person name="Majoros W.H."/>
            <person name="Farzad M."/>
            <person name="Carlton J.M."/>
            <person name="Smith R.K. Jr."/>
            <person name="Garg J."/>
            <person name="Pearlman R.E."/>
            <person name="Karrer K.M."/>
            <person name="Sun L."/>
            <person name="Manning G."/>
            <person name="Elde N.C."/>
            <person name="Turkewitz A.P."/>
            <person name="Asai D.J."/>
            <person name="Wilkes D.E."/>
            <person name="Wang Y."/>
            <person name="Cai H."/>
            <person name="Collins K."/>
            <person name="Stewart B.A."/>
            <person name="Lee S.R."/>
            <person name="Wilamowska K."/>
            <person name="Weinberg Z."/>
            <person name="Ruzzo W.L."/>
            <person name="Wloga D."/>
            <person name="Gaertig J."/>
            <person name="Frankel J."/>
            <person name="Tsao C.-C."/>
            <person name="Gorovsky M.A."/>
            <person name="Keeling P.J."/>
            <person name="Waller R.F."/>
            <person name="Patron N.J."/>
            <person name="Cherry J.M."/>
            <person name="Stover N.A."/>
            <person name="Krieger C.J."/>
            <person name="del Toro C."/>
            <person name="Ryder H.F."/>
            <person name="Williamson S.C."/>
            <person name="Barbeau R.A."/>
            <person name="Hamilton E.P."/>
            <person name="Orias E."/>
        </authorList>
    </citation>
    <scope>NUCLEOTIDE SEQUENCE [LARGE SCALE GENOMIC DNA]</scope>
    <source>
        <strain evidence="4">SB210</strain>
    </source>
</reference>
<sequence>MNTVSNTQRNLDFLSLTEKIGRLKSFVVYSLLIFALFNLVAALVLILIPINDPDMKNNTQMIFAKRAWVKEQELQKNLIENKIILQINDQNGKLSNSLKVNNKQLAPFNLISQVVPLQSSDYFGNIQISHQWNYSSNSQNLSFNFYVNEINDENKLINSQDQNSQMTLQTILQTEFNMVDMIAQGMCFDITSCVENCIKNKNEIVQNENREKVCRGLFQVNSVCAVMDFSDKKIIGGCYKNGQYEKYSFIKTSQDTKKQIVHQNMKVRDSVDINFEIYDKQDPHIKALELSQTYEPYEQTVSPYQKASKYFFLIGGSISVAILFILALINASHNKEKGDEKEENKLNQTQEMVLDPTSITQMN</sequence>
<dbReference type="AlphaFoldDB" id="Q240J0"/>
<name>Q240J0_TETTS</name>
<dbReference type="InParanoid" id="Q240J0"/>
<organism evidence="3 4">
    <name type="scientific">Tetrahymena thermophila (strain SB210)</name>
    <dbReference type="NCBI Taxonomy" id="312017"/>
    <lineage>
        <taxon>Eukaryota</taxon>
        <taxon>Sar</taxon>
        <taxon>Alveolata</taxon>
        <taxon>Ciliophora</taxon>
        <taxon>Intramacronucleata</taxon>
        <taxon>Oligohymenophorea</taxon>
        <taxon>Hymenostomatida</taxon>
        <taxon>Tetrahymenina</taxon>
        <taxon>Tetrahymenidae</taxon>
        <taxon>Tetrahymena</taxon>
    </lineage>
</organism>
<dbReference type="Proteomes" id="UP000009168">
    <property type="component" value="Unassembled WGS sequence"/>
</dbReference>
<feature type="region of interest" description="Disordered" evidence="1">
    <location>
        <begin position="336"/>
        <end position="363"/>
    </location>
</feature>
<evidence type="ECO:0000313" key="3">
    <source>
        <dbReference type="EMBL" id="EAS02218.1"/>
    </source>
</evidence>
<evidence type="ECO:0000256" key="2">
    <source>
        <dbReference type="SAM" id="Phobius"/>
    </source>
</evidence>
<protein>
    <submittedName>
        <fullName evidence="3">Transmembrane protein, putative</fullName>
    </submittedName>
</protein>
<gene>
    <name evidence="3" type="ORF">TTHERM_00991570</name>
</gene>
<keyword evidence="2" id="KW-1133">Transmembrane helix</keyword>
<dbReference type="HOGENOM" id="CLU_763940_0_0_1"/>
<keyword evidence="2" id="KW-0472">Membrane</keyword>
<keyword evidence="2 3" id="KW-0812">Transmembrane</keyword>